<dbReference type="GO" id="GO:0005198">
    <property type="term" value="F:structural molecule activity"/>
    <property type="evidence" value="ECO:0007669"/>
    <property type="project" value="UniProtKB-UniRule"/>
</dbReference>
<evidence type="ECO:0000259" key="6">
    <source>
        <dbReference type="Pfam" id="PF00700"/>
    </source>
</evidence>
<dbReference type="Proteomes" id="UP000645257">
    <property type="component" value="Unassembled WGS sequence"/>
</dbReference>
<keyword evidence="7" id="KW-0282">Flagellum</keyword>
<dbReference type="PRINTS" id="PR00207">
    <property type="entry name" value="FLAGELLIN"/>
</dbReference>
<keyword evidence="8" id="KW-1185">Reference proteome</keyword>
<dbReference type="Gene3D" id="1.20.1330.10">
    <property type="entry name" value="f41 fragment of flagellin, N-terminal domain"/>
    <property type="match status" value="1"/>
</dbReference>
<evidence type="ECO:0000256" key="1">
    <source>
        <dbReference type="ARBA" id="ARBA00005709"/>
    </source>
</evidence>
<dbReference type="GO" id="GO:0005576">
    <property type="term" value="C:extracellular region"/>
    <property type="evidence" value="ECO:0007669"/>
    <property type="project" value="UniProtKB-SubCell"/>
</dbReference>
<organism evidence="7 8">
    <name type="scientific">Paludibacterium paludis</name>
    <dbReference type="NCBI Taxonomy" id="1225769"/>
    <lineage>
        <taxon>Bacteria</taxon>
        <taxon>Pseudomonadati</taxon>
        <taxon>Pseudomonadota</taxon>
        <taxon>Betaproteobacteria</taxon>
        <taxon>Neisseriales</taxon>
        <taxon>Chromobacteriaceae</taxon>
        <taxon>Paludibacterium</taxon>
    </lineage>
</organism>
<name>A0A918P226_9NEIS</name>
<dbReference type="InterPro" id="IPR001492">
    <property type="entry name" value="Flagellin"/>
</dbReference>
<dbReference type="RefSeq" id="WP_189533089.1">
    <property type="nucleotide sequence ID" value="NZ_BMYX01000007.1"/>
</dbReference>
<keyword evidence="3" id="KW-0964">Secreted</keyword>
<feature type="domain" description="Flagellin C-terminal" evidence="6">
    <location>
        <begin position="205"/>
        <end position="283"/>
    </location>
</feature>
<feature type="compositionally biased region" description="Polar residues" evidence="4">
    <location>
        <begin position="1"/>
        <end position="21"/>
    </location>
</feature>
<evidence type="ECO:0000256" key="3">
    <source>
        <dbReference type="RuleBase" id="RU362073"/>
    </source>
</evidence>
<feature type="domain" description="Flagellin N-terminal" evidence="5">
    <location>
        <begin position="9"/>
        <end position="141"/>
    </location>
</feature>
<dbReference type="Gene3D" id="6.10.10.10">
    <property type="entry name" value="Flagellar export chaperone, C-terminal domain"/>
    <property type="match status" value="1"/>
</dbReference>
<dbReference type="PANTHER" id="PTHR42792:SF2">
    <property type="entry name" value="FLAGELLIN"/>
    <property type="match status" value="1"/>
</dbReference>
<evidence type="ECO:0000256" key="2">
    <source>
        <dbReference type="ARBA" id="ARBA00023143"/>
    </source>
</evidence>
<dbReference type="SUPFAM" id="SSF64518">
    <property type="entry name" value="Phase 1 flagellin"/>
    <property type="match status" value="1"/>
</dbReference>
<dbReference type="InterPro" id="IPR046358">
    <property type="entry name" value="Flagellin_C"/>
</dbReference>
<dbReference type="EMBL" id="BMYX01000007">
    <property type="protein sequence ID" value="GGY13559.1"/>
    <property type="molecule type" value="Genomic_DNA"/>
</dbReference>
<protein>
    <recommendedName>
        <fullName evidence="3">Flagellin</fullName>
    </recommendedName>
</protein>
<comment type="similarity">
    <text evidence="1 3">Belongs to the bacterial flagellin family.</text>
</comment>
<accession>A0A918P226</accession>
<dbReference type="InterPro" id="IPR001029">
    <property type="entry name" value="Flagellin_N"/>
</dbReference>
<dbReference type="GO" id="GO:0009288">
    <property type="term" value="C:bacterial-type flagellum"/>
    <property type="evidence" value="ECO:0007669"/>
    <property type="project" value="UniProtKB-SubCell"/>
</dbReference>
<evidence type="ECO:0000256" key="4">
    <source>
        <dbReference type="SAM" id="MobiDB-lite"/>
    </source>
</evidence>
<dbReference type="Pfam" id="PF00669">
    <property type="entry name" value="Flagellin_N"/>
    <property type="match status" value="1"/>
</dbReference>
<dbReference type="PANTHER" id="PTHR42792">
    <property type="entry name" value="FLAGELLIN"/>
    <property type="match status" value="1"/>
</dbReference>
<dbReference type="AlphaFoldDB" id="A0A918P226"/>
<reference evidence="7" key="2">
    <citation type="submission" date="2020-09" db="EMBL/GenBank/DDBJ databases">
        <authorList>
            <person name="Sun Q."/>
            <person name="Kim S."/>
        </authorList>
    </citation>
    <scope>NUCLEOTIDE SEQUENCE</scope>
    <source>
        <strain evidence="7">KCTC 32182</strain>
    </source>
</reference>
<dbReference type="InterPro" id="IPR042187">
    <property type="entry name" value="Flagellin_C_sub2"/>
</dbReference>
<keyword evidence="7" id="KW-0969">Cilium</keyword>
<sequence>MALTIDSTSSLQAQHQVGQTDQARKKTLARLSSGLANNSAADNAAAVAIAQGMSSQITGNNQAMRNANDGISMLQTADGALGQLQQNNSRIEELALQASNGILTDSNRQALQKEVDQLTQANSQIVQTTQFNGTPLLSGSNPTTFQVGADGTSDNQVAVSGANLAAAPASGGLNGYNANLSATGTIDISTQASALNALGQTRQDRSTLTQAQSQFGAAQNRFTAVYDTLSNTTINEQASLSRMNDTDYASATSELTRQSILAQSGVAALGQANISQSSALSLLKG</sequence>
<keyword evidence="2 3" id="KW-0975">Bacterial flagellum</keyword>
<evidence type="ECO:0000313" key="7">
    <source>
        <dbReference type="EMBL" id="GGY13559.1"/>
    </source>
</evidence>
<comment type="function">
    <text evidence="3">Flagellin is the subunit protein which polymerizes to form the filaments of bacterial flagella.</text>
</comment>
<proteinExistence type="inferred from homology"/>
<evidence type="ECO:0000313" key="8">
    <source>
        <dbReference type="Proteomes" id="UP000645257"/>
    </source>
</evidence>
<evidence type="ECO:0000259" key="5">
    <source>
        <dbReference type="Pfam" id="PF00669"/>
    </source>
</evidence>
<comment type="subcellular location">
    <subcellularLocation>
        <location evidence="3">Secreted</location>
    </subcellularLocation>
    <subcellularLocation>
        <location evidence="3">Bacterial flagellum</location>
    </subcellularLocation>
</comment>
<dbReference type="Pfam" id="PF00700">
    <property type="entry name" value="Flagellin_C"/>
    <property type="match status" value="1"/>
</dbReference>
<reference evidence="7" key="1">
    <citation type="journal article" date="2014" name="Int. J. Syst. Evol. Microbiol.">
        <title>Complete genome sequence of Corynebacterium casei LMG S-19264T (=DSM 44701T), isolated from a smear-ripened cheese.</title>
        <authorList>
            <consortium name="US DOE Joint Genome Institute (JGI-PGF)"/>
            <person name="Walter F."/>
            <person name="Albersmeier A."/>
            <person name="Kalinowski J."/>
            <person name="Ruckert C."/>
        </authorList>
    </citation>
    <scope>NUCLEOTIDE SEQUENCE</scope>
    <source>
        <strain evidence="7">KCTC 32182</strain>
    </source>
</reference>
<comment type="caution">
    <text evidence="7">The sequence shown here is derived from an EMBL/GenBank/DDBJ whole genome shotgun (WGS) entry which is preliminary data.</text>
</comment>
<keyword evidence="7" id="KW-0966">Cell projection</keyword>
<gene>
    <name evidence="7" type="primary">fliC</name>
    <name evidence="7" type="ORF">GCM10011289_16100</name>
</gene>
<feature type="region of interest" description="Disordered" evidence="4">
    <location>
        <begin position="1"/>
        <end position="25"/>
    </location>
</feature>